<name>A0A511VC81_9BACL</name>
<reference evidence="1 2" key="1">
    <citation type="submission" date="2019-07" db="EMBL/GenBank/DDBJ databases">
        <title>Whole genome shotgun sequence of Aneurinibacillus danicus NBRC 102444.</title>
        <authorList>
            <person name="Hosoyama A."/>
            <person name="Uohara A."/>
            <person name="Ohji S."/>
            <person name="Ichikawa N."/>
        </authorList>
    </citation>
    <scope>NUCLEOTIDE SEQUENCE [LARGE SCALE GENOMIC DNA]</scope>
    <source>
        <strain evidence="1 2">NBRC 102444</strain>
    </source>
</reference>
<evidence type="ECO:0000313" key="1">
    <source>
        <dbReference type="EMBL" id="GEN34842.1"/>
    </source>
</evidence>
<dbReference type="AlphaFoldDB" id="A0A511VC81"/>
<keyword evidence="2" id="KW-1185">Reference proteome</keyword>
<dbReference type="EMBL" id="BJXX01000100">
    <property type="protein sequence ID" value="GEN34842.1"/>
    <property type="molecule type" value="Genomic_DNA"/>
</dbReference>
<protein>
    <submittedName>
        <fullName evidence="1">Uncharacterized protein</fullName>
    </submittedName>
</protein>
<proteinExistence type="predicted"/>
<sequence length="67" mass="8383">MKRWLLIRWHHGWSCYHAWHVELYRAVGHKPKESAELDRHLEQFTHHVEYLLVLKKRDVHGTQRRIY</sequence>
<gene>
    <name evidence="1" type="ORF">ADA01nite_23020</name>
</gene>
<dbReference type="Proteomes" id="UP000321157">
    <property type="component" value="Unassembled WGS sequence"/>
</dbReference>
<accession>A0A511VC81</accession>
<evidence type="ECO:0000313" key="2">
    <source>
        <dbReference type="Proteomes" id="UP000321157"/>
    </source>
</evidence>
<comment type="caution">
    <text evidence="1">The sequence shown here is derived from an EMBL/GenBank/DDBJ whole genome shotgun (WGS) entry which is preliminary data.</text>
</comment>
<dbReference type="RefSeq" id="WP_146810103.1">
    <property type="nucleotide sequence ID" value="NZ_BJXX01000100.1"/>
</dbReference>
<dbReference type="OrthoDB" id="2679813at2"/>
<organism evidence="1 2">
    <name type="scientific">Aneurinibacillus danicus</name>
    <dbReference type="NCBI Taxonomy" id="267746"/>
    <lineage>
        <taxon>Bacteria</taxon>
        <taxon>Bacillati</taxon>
        <taxon>Bacillota</taxon>
        <taxon>Bacilli</taxon>
        <taxon>Bacillales</taxon>
        <taxon>Paenibacillaceae</taxon>
        <taxon>Aneurinibacillus group</taxon>
        <taxon>Aneurinibacillus</taxon>
    </lineage>
</organism>